<gene>
    <name evidence="2" type="ORF">TARUN_2360</name>
</gene>
<organism evidence="2 3">
    <name type="scientific">Trichoderma arundinaceum</name>
    <dbReference type="NCBI Taxonomy" id="490622"/>
    <lineage>
        <taxon>Eukaryota</taxon>
        <taxon>Fungi</taxon>
        <taxon>Dikarya</taxon>
        <taxon>Ascomycota</taxon>
        <taxon>Pezizomycotina</taxon>
        <taxon>Sordariomycetes</taxon>
        <taxon>Hypocreomycetidae</taxon>
        <taxon>Hypocreales</taxon>
        <taxon>Hypocreaceae</taxon>
        <taxon>Trichoderma</taxon>
    </lineage>
</organism>
<dbReference type="Proteomes" id="UP000266272">
    <property type="component" value="Unassembled WGS sequence"/>
</dbReference>
<evidence type="ECO:0000313" key="3">
    <source>
        <dbReference type="Proteomes" id="UP000266272"/>
    </source>
</evidence>
<feature type="region of interest" description="Disordered" evidence="1">
    <location>
        <begin position="30"/>
        <end position="108"/>
    </location>
</feature>
<evidence type="ECO:0000256" key="1">
    <source>
        <dbReference type="SAM" id="MobiDB-lite"/>
    </source>
</evidence>
<sequence length="284" mass="30785">METSLRTPPGLPTSCRLRYADIISSQVTEDRERVVADADAGGQGQKTLVNTPPFAGGGSTKKGSVEEQKCSKKLTPRRRRAEWHADEESASSGTRQPWRIHSGQNPRGKRSLPCWGFHHYKCDSGRSICAQAMATYEMSTWGASACVPAEATIACGQDAPKRQSWGRPQGGETRTTIDAAVRDGEIQSQMVRPPGAGCGPRRVKKTKTREPGKQVAYRFRRCLISAASVTCHPRKRRFESERRNGAMASVRRDDSGTSAGQSAVRGWPGGFPAASGPAAQSPRC</sequence>
<reference evidence="2 3" key="1">
    <citation type="journal article" date="2018" name="PLoS Pathog.">
        <title>Evolution of structural diversity of trichothecenes, a family of toxins produced by plant pathogenic and entomopathogenic fungi.</title>
        <authorList>
            <person name="Proctor R.H."/>
            <person name="McCormick S.P."/>
            <person name="Kim H.S."/>
            <person name="Cardoza R.E."/>
            <person name="Stanley A.M."/>
            <person name="Lindo L."/>
            <person name="Kelly A."/>
            <person name="Brown D.W."/>
            <person name="Lee T."/>
            <person name="Vaughan M.M."/>
            <person name="Alexander N.J."/>
            <person name="Busman M."/>
            <person name="Gutierrez S."/>
        </authorList>
    </citation>
    <scope>NUCLEOTIDE SEQUENCE [LARGE SCALE GENOMIC DNA]</scope>
    <source>
        <strain evidence="2 3">IBT 40837</strain>
    </source>
</reference>
<evidence type="ECO:0000313" key="2">
    <source>
        <dbReference type="EMBL" id="RFU79871.1"/>
    </source>
</evidence>
<feature type="compositionally biased region" description="Basic residues" evidence="1">
    <location>
        <begin position="71"/>
        <end position="81"/>
    </location>
</feature>
<dbReference type="EMBL" id="PXOA01000136">
    <property type="protein sequence ID" value="RFU79871.1"/>
    <property type="molecule type" value="Genomic_DNA"/>
</dbReference>
<comment type="caution">
    <text evidence="2">The sequence shown here is derived from an EMBL/GenBank/DDBJ whole genome shotgun (WGS) entry which is preliminary data.</text>
</comment>
<proteinExistence type="predicted"/>
<feature type="compositionally biased region" description="Basic and acidic residues" evidence="1">
    <location>
        <begin position="238"/>
        <end position="255"/>
    </location>
</feature>
<dbReference type="AlphaFoldDB" id="A0A395NWL1"/>
<name>A0A395NWL1_TRIAR</name>
<accession>A0A395NWL1</accession>
<feature type="compositionally biased region" description="Low complexity" evidence="1">
    <location>
        <begin position="270"/>
        <end position="284"/>
    </location>
</feature>
<feature type="region of interest" description="Disordered" evidence="1">
    <location>
        <begin position="235"/>
        <end position="284"/>
    </location>
</feature>
<protein>
    <submittedName>
        <fullName evidence="2">Uncharacterized protein</fullName>
    </submittedName>
</protein>
<keyword evidence="3" id="KW-1185">Reference proteome</keyword>
<feature type="region of interest" description="Disordered" evidence="1">
    <location>
        <begin position="189"/>
        <end position="211"/>
    </location>
</feature>